<protein>
    <submittedName>
        <fullName evidence="1">7-keto 8-aminopelargonic acid transporter</fullName>
    </submittedName>
</protein>
<reference evidence="1 2" key="1">
    <citation type="submission" date="2024-03" db="EMBL/GenBank/DDBJ databases">
        <title>The Acrasis kona genome and developmental transcriptomes reveal deep origins of eukaryotic multicellular pathways.</title>
        <authorList>
            <person name="Sheikh S."/>
            <person name="Fu C.-J."/>
            <person name="Brown M.W."/>
            <person name="Baldauf S.L."/>
        </authorList>
    </citation>
    <scope>NUCLEOTIDE SEQUENCE [LARGE SCALE GENOMIC DNA]</scope>
    <source>
        <strain evidence="1 2">ATCC MYA-3509</strain>
    </source>
</reference>
<dbReference type="Proteomes" id="UP001431209">
    <property type="component" value="Unassembled WGS sequence"/>
</dbReference>
<dbReference type="EMBL" id="JAOPGA020001067">
    <property type="protein sequence ID" value="KAL0484734.1"/>
    <property type="molecule type" value="Genomic_DNA"/>
</dbReference>
<proteinExistence type="predicted"/>
<evidence type="ECO:0000313" key="1">
    <source>
        <dbReference type="EMBL" id="KAL0484734.1"/>
    </source>
</evidence>
<dbReference type="AlphaFoldDB" id="A0AAW2Z5N9"/>
<gene>
    <name evidence="1" type="ORF">AKO1_011655</name>
</gene>
<accession>A0AAW2Z5N9</accession>
<name>A0AAW2Z5N9_9EUKA</name>
<sequence>MFDKQEALAIRRRESELERKRVLGHLRDMTSQVPSRSNIMPSIPPSLYQGLWIKILKEHGDDQTEDSNVHATRLELAYFNLHVALTFVGDNVKFVRDYFYDRGLKYLGSELFSTNITDHLTACCFVMIGVYYAHQGETVASDMFMQKVWKYIHHISDNISELSRMDRARHNYLVHSCFFGTSMGNNLIDCQMWVKILLIVSYMDFSYHYPEIPFDDNYVNFIHRIDSDVMSNTHSENLSLDSASRFVNFFQKNERLYVASLLQYAVHGYRIDELMKIDSPSLDYRIKESADSIFNSSILKNITKSPIWHPIVSTAKAHLALFEEAASNYLLRAEIFPKLVRELELLKDVVSSFKYANLDDIINQLSKAIESYEFFEEFNETEVKNGEQENVVFSNFEAQPKKLSKEEAEKYLDVLFF</sequence>
<evidence type="ECO:0000313" key="2">
    <source>
        <dbReference type="Proteomes" id="UP001431209"/>
    </source>
</evidence>
<comment type="caution">
    <text evidence="1">The sequence shown here is derived from an EMBL/GenBank/DDBJ whole genome shotgun (WGS) entry which is preliminary data.</text>
</comment>
<organism evidence="1 2">
    <name type="scientific">Acrasis kona</name>
    <dbReference type="NCBI Taxonomy" id="1008807"/>
    <lineage>
        <taxon>Eukaryota</taxon>
        <taxon>Discoba</taxon>
        <taxon>Heterolobosea</taxon>
        <taxon>Tetramitia</taxon>
        <taxon>Eutetramitia</taxon>
        <taxon>Acrasidae</taxon>
        <taxon>Acrasis</taxon>
    </lineage>
</organism>
<keyword evidence="2" id="KW-1185">Reference proteome</keyword>